<evidence type="ECO:0000256" key="3">
    <source>
        <dbReference type="ARBA" id="ARBA00022432"/>
    </source>
</evidence>
<feature type="region of interest" description="Disordered" evidence="10">
    <location>
        <begin position="343"/>
        <end position="362"/>
    </location>
</feature>
<dbReference type="GO" id="GO:0000981">
    <property type="term" value="F:DNA-binding transcription factor activity, RNA polymerase II-specific"/>
    <property type="evidence" value="ECO:0007669"/>
    <property type="project" value="InterPro"/>
</dbReference>
<feature type="compositionally biased region" description="Pro residues" evidence="10">
    <location>
        <begin position="154"/>
        <end position="166"/>
    </location>
</feature>
<comment type="subcellular location">
    <subcellularLocation>
        <location evidence="1">Nucleus</location>
    </subcellularLocation>
</comment>
<feature type="compositionally biased region" description="Polar residues" evidence="10">
    <location>
        <begin position="376"/>
        <end position="400"/>
    </location>
</feature>
<feature type="compositionally biased region" description="Polar residues" evidence="10">
    <location>
        <begin position="169"/>
        <end position="184"/>
    </location>
</feature>
<comment type="similarity">
    <text evidence="2">Belongs to the ERT1/acuK family.</text>
</comment>
<evidence type="ECO:0000256" key="2">
    <source>
        <dbReference type="ARBA" id="ARBA00010855"/>
    </source>
</evidence>
<keyword evidence="6" id="KW-0805">Transcription regulation</keyword>
<feature type="region of interest" description="Disordered" evidence="10">
    <location>
        <begin position="1"/>
        <end position="56"/>
    </location>
</feature>
<dbReference type="CDD" id="cd00067">
    <property type="entry name" value="GAL4"/>
    <property type="match status" value="1"/>
</dbReference>
<feature type="compositionally biased region" description="Low complexity" evidence="10">
    <location>
        <begin position="196"/>
        <end position="209"/>
    </location>
</feature>
<accession>A0A6A6ZXH9</accession>
<evidence type="ECO:0000256" key="10">
    <source>
        <dbReference type="SAM" id="MobiDB-lite"/>
    </source>
</evidence>
<dbReference type="OrthoDB" id="2538135at2759"/>
<sequence>MTTPDVDDASPSPEYSGDLDDDMAAEQKTDDGSPSQRSANGQKPSSNAKDPLRPRRKKARRACFACQRAHLTCGDERPCNRCIKRNLQDHCMDGVRKKAKYLHDAPDGALMPGVGGHYPYMNGNRPTPLPSQDTQSVAVAQQGNLYTQASPGTFYPPPSAPIPLPPNQDGRTFNNQQSPISPHFSQAHHGSAVNAPSSMSQGQPSQMPQFGPLFDPSDPALFNFDISSLNFGNHYGALEFGMLGHMSSGAVEAPNDNGMMNAMNQTANMYNPQMTGGYVGPTTTTAGMTFNGLPSSDWQDSQSRQGSMHVHTPTHTPGTAVLDHNGNRHDSINGPHAFAIGQGPASHTTASPASTDVSTFESDNPLSSAAFFANANRGQAQRSPTVSRPHQDGRSSNTVLQPIHSNGVRKRLRDTKSIYQGIKNPFDYAKGFHRFFQLLMLKFSSSRLTTAQEYLRQYRPVLLSVREEMTTDDLIHQEMGLQRNLMTLQEQYTELGTPFLICRRSGEIVGCNKEFTILTGWRKEVLLGHEPNLNVNLGDSREADESELSTQANTTPNLTGQDAEPGIPAVNFVQLVDAKSALEYLQNFADLCWQDPHGHAKQRTNMLRYQTKSDFDRIQEMKASADHKSDLIKMEGGAVHQGEQAMQRLGAKNGMVDCMIWWHMKRDIFEMPVLVCMSVMPVLEKGQQ</sequence>
<evidence type="ECO:0000256" key="8">
    <source>
        <dbReference type="ARBA" id="ARBA00023163"/>
    </source>
</evidence>
<dbReference type="EMBL" id="MU006228">
    <property type="protein sequence ID" value="KAF2825249.1"/>
    <property type="molecule type" value="Genomic_DNA"/>
</dbReference>
<keyword evidence="7" id="KW-0238">DNA-binding</keyword>
<keyword evidence="3" id="KW-0312">Gluconeogenesis</keyword>
<dbReference type="GO" id="GO:0006094">
    <property type="term" value="P:gluconeogenesis"/>
    <property type="evidence" value="ECO:0007669"/>
    <property type="project" value="UniProtKB-KW"/>
</dbReference>
<evidence type="ECO:0000256" key="4">
    <source>
        <dbReference type="ARBA" id="ARBA00022723"/>
    </source>
</evidence>
<proteinExistence type="inferred from homology"/>
<gene>
    <name evidence="12" type="ORF">CC86DRAFT_40860</name>
</gene>
<evidence type="ECO:0000313" key="13">
    <source>
        <dbReference type="Proteomes" id="UP000799424"/>
    </source>
</evidence>
<dbReference type="SMART" id="SM00066">
    <property type="entry name" value="GAL4"/>
    <property type="match status" value="1"/>
</dbReference>
<feature type="domain" description="Zn(2)-C6 fungal-type" evidence="11">
    <location>
        <begin position="62"/>
        <end position="93"/>
    </location>
</feature>
<dbReference type="GO" id="GO:0005634">
    <property type="term" value="C:nucleus"/>
    <property type="evidence" value="ECO:0007669"/>
    <property type="project" value="UniProtKB-SubCell"/>
</dbReference>
<feature type="compositionally biased region" description="Polar residues" evidence="10">
    <location>
        <begin position="345"/>
        <end position="362"/>
    </location>
</feature>
<dbReference type="Proteomes" id="UP000799424">
    <property type="component" value="Unassembled WGS sequence"/>
</dbReference>
<dbReference type="PROSITE" id="PS50048">
    <property type="entry name" value="ZN2_CY6_FUNGAL_2"/>
    <property type="match status" value="1"/>
</dbReference>
<dbReference type="InterPro" id="IPR050335">
    <property type="entry name" value="ERT1_acuK_gluconeogen_tf"/>
</dbReference>
<protein>
    <submittedName>
        <fullName evidence="12">Transcription activator of gluconeogenesis</fullName>
    </submittedName>
</protein>
<keyword evidence="8" id="KW-0804">Transcription</keyword>
<reference evidence="12" key="1">
    <citation type="journal article" date="2020" name="Stud. Mycol.">
        <title>101 Dothideomycetes genomes: a test case for predicting lifestyles and emergence of pathogens.</title>
        <authorList>
            <person name="Haridas S."/>
            <person name="Albert R."/>
            <person name="Binder M."/>
            <person name="Bloem J."/>
            <person name="Labutti K."/>
            <person name="Salamov A."/>
            <person name="Andreopoulos B."/>
            <person name="Baker S."/>
            <person name="Barry K."/>
            <person name="Bills G."/>
            <person name="Bluhm B."/>
            <person name="Cannon C."/>
            <person name="Castanera R."/>
            <person name="Culley D."/>
            <person name="Daum C."/>
            <person name="Ezra D."/>
            <person name="Gonzalez J."/>
            <person name="Henrissat B."/>
            <person name="Kuo A."/>
            <person name="Liang C."/>
            <person name="Lipzen A."/>
            <person name="Lutzoni F."/>
            <person name="Magnuson J."/>
            <person name="Mondo S."/>
            <person name="Nolan M."/>
            <person name="Ohm R."/>
            <person name="Pangilinan J."/>
            <person name="Park H.-J."/>
            <person name="Ramirez L."/>
            <person name="Alfaro M."/>
            <person name="Sun H."/>
            <person name="Tritt A."/>
            <person name="Yoshinaga Y."/>
            <person name="Zwiers L.-H."/>
            <person name="Turgeon B."/>
            <person name="Goodwin S."/>
            <person name="Spatafora J."/>
            <person name="Crous P."/>
            <person name="Grigoriev I."/>
        </authorList>
    </citation>
    <scope>NUCLEOTIDE SEQUENCE</scope>
    <source>
        <strain evidence="12">CBS 113818</strain>
    </source>
</reference>
<feature type="compositionally biased region" description="Polar residues" evidence="10">
    <location>
        <begin position="32"/>
        <end position="48"/>
    </location>
</feature>
<dbReference type="PANTHER" id="PTHR47659:SF1">
    <property type="entry name" value="TRANSCRIPTION ACTIVATOR OF GLUCONEOGENESIS ERT1"/>
    <property type="match status" value="1"/>
</dbReference>
<dbReference type="SUPFAM" id="SSF57701">
    <property type="entry name" value="Zn2/Cys6 DNA-binding domain"/>
    <property type="match status" value="1"/>
</dbReference>
<evidence type="ECO:0000256" key="9">
    <source>
        <dbReference type="ARBA" id="ARBA00023242"/>
    </source>
</evidence>
<evidence type="ECO:0000256" key="1">
    <source>
        <dbReference type="ARBA" id="ARBA00004123"/>
    </source>
</evidence>
<dbReference type="Pfam" id="PF24990">
    <property type="entry name" value="PAS_13"/>
    <property type="match status" value="1"/>
</dbReference>
<dbReference type="InterPro" id="IPR036864">
    <property type="entry name" value="Zn2-C6_fun-type_DNA-bd_sf"/>
</dbReference>
<evidence type="ECO:0000256" key="6">
    <source>
        <dbReference type="ARBA" id="ARBA00023015"/>
    </source>
</evidence>
<evidence type="ECO:0000313" key="12">
    <source>
        <dbReference type="EMBL" id="KAF2825249.1"/>
    </source>
</evidence>
<dbReference type="InterPro" id="IPR056751">
    <property type="entry name" value="PAS_13"/>
</dbReference>
<keyword evidence="13" id="KW-1185">Reference proteome</keyword>
<dbReference type="InterPro" id="IPR001138">
    <property type="entry name" value="Zn2Cys6_DnaBD"/>
</dbReference>
<feature type="region of interest" description="Disordered" evidence="10">
    <location>
        <begin position="537"/>
        <end position="563"/>
    </location>
</feature>
<evidence type="ECO:0000259" key="11">
    <source>
        <dbReference type="PROSITE" id="PS50048"/>
    </source>
</evidence>
<dbReference type="GO" id="GO:0008270">
    <property type="term" value="F:zinc ion binding"/>
    <property type="evidence" value="ECO:0007669"/>
    <property type="project" value="InterPro"/>
</dbReference>
<dbReference type="GO" id="GO:0009267">
    <property type="term" value="P:cellular response to starvation"/>
    <property type="evidence" value="ECO:0007669"/>
    <property type="project" value="TreeGrafter"/>
</dbReference>
<keyword evidence="9" id="KW-0539">Nucleus</keyword>
<evidence type="ECO:0000256" key="5">
    <source>
        <dbReference type="ARBA" id="ARBA00022833"/>
    </source>
</evidence>
<dbReference type="Gene3D" id="4.10.240.10">
    <property type="entry name" value="Zn(2)-C6 fungal-type DNA-binding domain"/>
    <property type="match status" value="1"/>
</dbReference>
<keyword evidence="5" id="KW-0862">Zinc</keyword>
<feature type="compositionally biased region" description="Polar residues" evidence="10">
    <location>
        <begin position="548"/>
        <end position="560"/>
    </location>
</feature>
<evidence type="ECO:0000256" key="7">
    <source>
        <dbReference type="ARBA" id="ARBA00023125"/>
    </source>
</evidence>
<dbReference type="AlphaFoldDB" id="A0A6A6ZXH9"/>
<organism evidence="12 13">
    <name type="scientific">Ophiobolus disseminans</name>
    <dbReference type="NCBI Taxonomy" id="1469910"/>
    <lineage>
        <taxon>Eukaryota</taxon>
        <taxon>Fungi</taxon>
        <taxon>Dikarya</taxon>
        <taxon>Ascomycota</taxon>
        <taxon>Pezizomycotina</taxon>
        <taxon>Dothideomycetes</taxon>
        <taxon>Pleosporomycetidae</taxon>
        <taxon>Pleosporales</taxon>
        <taxon>Pleosporineae</taxon>
        <taxon>Phaeosphaeriaceae</taxon>
        <taxon>Ophiobolus</taxon>
    </lineage>
</organism>
<name>A0A6A6ZXH9_9PLEO</name>
<dbReference type="PANTHER" id="PTHR47659">
    <property type="entry name" value="ZN(II)2CYS6 TRANSCRIPTION FACTOR (EUROFUNG)-RELATED"/>
    <property type="match status" value="1"/>
</dbReference>
<keyword evidence="4" id="KW-0479">Metal-binding</keyword>
<feature type="region of interest" description="Disordered" evidence="10">
    <location>
        <begin position="375"/>
        <end position="400"/>
    </location>
</feature>
<dbReference type="GO" id="GO:0000977">
    <property type="term" value="F:RNA polymerase II transcription regulatory region sequence-specific DNA binding"/>
    <property type="evidence" value="ECO:0007669"/>
    <property type="project" value="TreeGrafter"/>
</dbReference>
<feature type="region of interest" description="Disordered" evidence="10">
    <location>
        <begin position="152"/>
        <end position="209"/>
    </location>
</feature>